<evidence type="ECO:0008006" key="3">
    <source>
        <dbReference type="Google" id="ProtNLM"/>
    </source>
</evidence>
<dbReference type="KEGG" id="otd:J1M35_00240"/>
<proteinExistence type="predicted"/>
<accession>A0A975CFB3</accession>
<dbReference type="Proteomes" id="UP000663903">
    <property type="component" value="Chromosome"/>
</dbReference>
<organism evidence="1 2">
    <name type="scientific">Ottowia testudinis</name>
    <dbReference type="NCBI Taxonomy" id="2816950"/>
    <lineage>
        <taxon>Bacteria</taxon>
        <taxon>Pseudomonadati</taxon>
        <taxon>Pseudomonadota</taxon>
        <taxon>Betaproteobacteria</taxon>
        <taxon>Burkholderiales</taxon>
        <taxon>Comamonadaceae</taxon>
        <taxon>Ottowia</taxon>
    </lineage>
</organism>
<reference evidence="1" key="1">
    <citation type="submission" date="2021-03" db="EMBL/GenBank/DDBJ databases">
        <title>Ottowia sp. 27C isolated from the cloaca of a Giant Asian pond turtle (Heosemys grandis).</title>
        <authorList>
            <person name="Spergser J."/>
            <person name="Busse H.-J."/>
        </authorList>
    </citation>
    <scope>NUCLEOTIDE SEQUENCE</scope>
    <source>
        <strain evidence="1">27C</strain>
    </source>
</reference>
<evidence type="ECO:0000313" key="2">
    <source>
        <dbReference type="Proteomes" id="UP000663903"/>
    </source>
</evidence>
<dbReference type="SUPFAM" id="SSF110296">
    <property type="entry name" value="Oligoxyloglucan reducing end-specific cellobiohydrolase"/>
    <property type="match status" value="1"/>
</dbReference>
<dbReference type="RefSeq" id="WP_208009146.1">
    <property type="nucleotide sequence ID" value="NZ_CP071796.1"/>
</dbReference>
<evidence type="ECO:0000313" key="1">
    <source>
        <dbReference type="EMBL" id="QTD45398.1"/>
    </source>
</evidence>
<dbReference type="EMBL" id="CP071796">
    <property type="protein sequence ID" value="QTD45398.1"/>
    <property type="molecule type" value="Genomic_DNA"/>
</dbReference>
<keyword evidence="2" id="KW-1185">Reference proteome</keyword>
<name>A0A975CFB3_9BURK</name>
<gene>
    <name evidence="1" type="ORF">J1M35_00240</name>
</gene>
<protein>
    <recommendedName>
        <fullName evidence="3">Calx-beta domain-containing protein</fullName>
    </recommendedName>
</protein>
<dbReference type="Gene3D" id="2.60.40.2030">
    <property type="match status" value="1"/>
</dbReference>
<sequence length="205" mass="20406">MTNGSFTATIPANTSGFKVEVAASTDTITEGSESFTLSAQVGSTTAVAGTGTITDATAALAVSTVSSPTAAEGNNLVFDVALNGSSTSASTATVTLTSGTATIGTDTGTVRYSTDGGTTWTTATVTNGSFTATIPANTSGFKVEVAASTDTITEGSESFTLSAQVGSTTAVAGTGTITDATLRWLCPRSAARLRPKATTWCLTWP</sequence>
<dbReference type="InterPro" id="IPR038081">
    <property type="entry name" value="CalX-like_sf"/>
</dbReference>
<dbReference type="AlphaFoldDB" id="A0A975CFB3"/>